<evidence type="ECO:0000313" key="15">
    <source>
        <dbReference type="Proteomes" id="UP000318801"/>
    </source>
</evidence>
<evidence type="ECO:0000256" key="2">
    <source>
        <dbReference type="ARBA" id="ARBA00001966"/>
    </source>
</evidence>
<dbReference type="SFLD" id="SFLDS00029">
    <property type="entry name" value="Radical_SAM"/>
    <property type="match status" value="1"/>
</dbReference>
<keyword evidence="4 11" id="KW-0004">4Fe-4S</keyword>
<dbReference type="SUPFAM" id="SSF102114">
    <property type="entry name" value="Radical SAM enzymes"/>
    <property type="match status" value="1"/>
</dbReference>
<evidence type="ECO:0000256" key="6">
    <source>
        <dbReference type="ARBA" id="ARBA00022723"/>
    </source>
</evidence>
<comment type="cofactor">
    <cofactor evidence="2">
        <name>[4Fe-4S] cluster</name>
        <dbReference type="ChEBI" id="CHEBI:49883"/>
    </cofactor>
</comment>
<dbReference type="EMBL" id="VHLG01000001">
    <property type="protein sequence ID" value="TPW32992.1"/>
    <property type="molecule type" value="Genomic_DNA"/>
</dbReference>
<organism evidence="14 15">
    <name type="scientific">Martelella alba</name>
    <dbReference type="NCBI Taxonomy" id="2590451"/>
    <lineage>
        <taxon>Bacteria</taxon>
        <taxon>Pseudomonadati</taxon>
        <taxon>Pseudomonadota</taxon>
        <taxon>Alphaproteobacteria</taxon>
        <taxon>Hyphomicrobiales</taxon>
        <taxon>Aurantimonadaceae</taxon>
        <taxon>Martelella</taxon>
    </lineage>
</organism>
<dbReference type="PANTHER" id="PTHR30538">
    <property type="entry name" value="LYSINE 2,3-AMINOMUTASE-RELATED"/>
    <property type="match status" value="1"/>
</dbReference>
<feature type="binding site" evidence="11">
    <location>
        <position position="110"/>
    </location>
    <ligand>
        <name>[4Fe-4S] cluster</name>
        <dbReference type="ChEBI" id="CHEBI:49883"/>
        <note>4Fe-4S-S-AdoMet</note>
    </ligand>
</feature>
<dbReference type="PANTHER" id="PTHR30538:SF1">
    <property type="entry name" value="L-LYSINE 2,3-AMINOMUTASE"/>
    <property type="match status" value="1"/>
</dbReference>
<dbReference type="GO" id="GO:0016853">
    <property type="term" value="F:isomerase activity"/>
    <property type="evidence" value="ECO:0007669"/>
    <property type="project" value="UniProtKB-KW"/>
</dbReference>
<evidence type="ECO:0000256" key="4">
    <source>
        <dbReference type="ARBA" id="ARBA00022485"/>
    </source>
</evidence>
<keyword evidence="15" id="KW-1185">Reference proteome</keyword>
<keyword evidence="8" id="KW-0408">Iron</keyword>
<evidence type="ECO:0000256" key="9">
    <source>
        <dbReference type="ARBA" id="ARBA00023014"/>
    </source>
</evidence>
<evidence type="ECO:0000256" key="3">
    <source>
        <dbReference type="ARBA" id="ARBA00008703"/>
    </source>
</evidence>
<keyword evidence="7 12" id="KW-0663">Pyridoxal phosphate</keyword>
<accession>A0A506UI56</accession>
<dbReference type="OrthoDB" id="9768064at2"/>
<evidence type="ECO:0000259" key="13">
    <source>
        <dbReference type="PROSITE" id="PS51918"/>
    </source>
</evidence>
<keyword evidence="5" id="KW-0949">S-adenosyl-L-methionine</keyword>
<dbReference type="InterPro" id="IPR058240">
    <property type="entry name" value="rSAM_sf"/>
</dbReference>
<dbReference type="InterPro" id="IPR003739">
    <property type="entry name" value="Lys_aminomutase/Glu_NH3_mut"/>
</dbReference>
<dbReference type="RefSeq" id="WP_141146926.1">
    <property type="nucleotide sequence ID" value="NZ_VHLG01000001.1"/>
</dbReference>
<dbReference type="GO" id="GO:0051539">
    <property type="term" value="F:4 iron, 4 sulfur cluster binding"/>
    <property type="evidence" value="ECO:0007669"/>
    <property type="project" value="UniProtKB-KW"/>
</dbReference>
<dbReference type="InterPro" id="IPR007197">
    <property type="entry name" value="rSAM"/>
</dbReference>
<evidence type="ECO:0000313" key="14">
    <source>
        <dbReference type="EMBL" id="TPW32992.1"/>
    </source>
</evidence>
<evidence type="ECO:0000256" key="5">
    <source>
        <dbReference type="ARBA" id="ARBA00022691"/>
    </source>
</evidence>
<evidence type="ECO:0000256" key="10">
    <source>
        <dbReference type="ARBA" id="ARBA00023235"/>
    </source>
</evidence>
<sequence>MHGDDWPAFKKAVTTTQGLEATGLVGADEAEGLRAVGEQFSIRLTPAVLDSIATAERDDPVYAQYVPDRLELVAHAQELSDPIGDDVFEKVKGITHRYPDRLLLKPTHTCQVYCRFCFRREKVGKAEETLSGDELDAALGYIRDHKEIFEVILSGGDPLILSDRRIAVLMRGLGAIAHVGSIRIHTRVPLVDPARIGDDLIAALRSSGKAVSLVIHVNHERELQAPVLAAISRLVDAGVPLFSQSVLLRGINDDAAVLADLFRALVRNRVKPYYLHHLDKARGVNHFRVSLERGQALMRALRGHVSGLCLPTYVLDIPGGYGKVPIGPSYVARRQDGSYVVTDYLGNMHDYAELG</sequence>
<dbReference type="Proteomes" id="UP000318801">
    <property type="component" value="Unassembled WGS sequence"/>
</dbReference>
<comment type="caution">
    <text evidence="14">The sequence shown here is derived from an EMBL/GenBank/DDBJ whole genome shotgun (WGS) entry which is preliminary data.</text>
</comment>
<dbReference type="NCBIfam" id="TIGR00238">
    <property type="entry name" value="KamA family radical SAM protein"/>
    <property type="match status" value="1"/>
</dbReference>
<feature type="modified residue" description="N6-(pyridoxal phosphate)lysine" evidence="12">
    <location>
        <position position="323"/>
    </location>
</feature>
<proteinExistence type="inferred from homology"/>
<dbReference type="CDD" id="cd01335">
    <property type="entry name" value="Radical_SAM"/>
    <property type="match status" value="1"/>
</dbReference>
<dbReference type="PIRSF" id="PIRSF004911">
    <property type="entry name" value="DUF160"/>
    <property type="match status" value="1"/>
</dbReference>
<dbReference type="SFLD" id="SFLDG01070">
    <property type="entry name" value="PLP-dependent"/>
    <property type="match status" value="1"/>
</dbReference>
<dbReference type="InterPro" id="IPR025895">
    <property type="entry name" value="LAM_C_dom"/>
</dbReference>
<evidence type="ECO:0000256" key="8">
    <source>
        <dbReference type="ARBA" id="ARBA00023004"/>
    </source>
</evidence>
<name>A0A506UI56_9HYPH</name>
<dbReference type="Gene3D" id="3.20.20.70">
    <property type="entry name" value="Aldolase class I"/>
    <property type="match status" value="1"/>
</dbReference>
<keyword evidence="9 11" id="KW-0411">Iron-sulfur</keyword>
<dbReference type="Pfam" id="PF12544">
    <property type="entry name" value="LAM_C"/>
    <property type="match status" value="1"/>
</dbReference>
<feature type="domain" description="Radical SAM core" evidence="13">
    <location>
        <begin position="96"/>
        <end position="308"/>
    </location>
</feature>
<dbReference type="InterPro" id="IPR013785">
    <property type="entry name" value="Aldolase_TIM"/>
</dbReference>
<evidence type="ECO:0000256" key="7">
    <source>
        <dbReference type="ARBA" id="ARBA00022898"/>
    </source>
</evidence>
<gene>
    <name evidence="14" type="ORF">FJU08_00020</name>
</gene>
<keyword evidence="10" id="KW-0413">Isomerase</keyword>
<evidence type="ECO:0000256" key="1">
    <source>
        <dbReference type="ARBA" id="ARBA00001933"/>
    </source>
</evidence>
<dbReference type="AlphaFoldDB" id="A0A506UI56"/>
<protein>
    <submittedName>
        <fullName evidence="14">Lysine-2,3-aminomutase-like protein</fullName>
    </submittedName>
</protein>
<reference evidence="14 15" key="1">
    <citation type="submission" date="2019-06" db="EMBL/GenBank/DDBJ databases">
        <authorList>
            <person name="Li M."/>
        </authorList>
    </citation>
    <scope>NUCLEOTIDE SEQUENCE [LARGE SCALE GENOMIC DNA]</scope>
    <source>
        <strain evidence="14 15">BGMRC2036</strain>
    </source>
</reference>
<dbReference type="PROSITE" id="PS51918">
    <property type="entry name" value="RADICAL_SAM"/>
    <property type="match status" value="1"/>
</dbReference>
<comment type="cofactor">
    <cofactor evidence="1 12">
        <name>pyridoxal 5'-phosphate</name>
        <dbReference type="ChEBI" id="CHEBI:597326"/>
    </cofactor>
</comment>
<feature type="binding site" evidence="11">
    <location>
        <position position="114"/>
    </location>
    <ligand>
        <name>[4Fe-4S] cluster</name>
        <dbReference type="ChEBI" id="CHEBI:49883"/>
        <note>4Fe-4S-S-AdoMet</note>
    </ligand>
</feature>
<evidence type="ECO:0000256" key="12">
    <source>
        <dbReference type="PIRSR" id="PIRSR603739-50"/>
    </source>
</evidence>
<keyword evidence="6 11" id="KW-0479">Metal-binding</keyword>
<dbReference type="Pfam" id="PF04055">
    <property type="entry name" value="Radical_SAM"/>
    <property type="match status" value="1"/>
</dbReference>
<comment type="similarity">
    <text evidence="3">Belongs to the radical SAM superfamily. KamA family.</text>
</comment>
<dbReference type="NCBIfam" id="TIGR03822">
    <property type="entry name" value="AblA_like_2"/>
    <property type="match status" value="1"/>
</dbReference>
<dbReference type="GO" id="GO:0046872">
    <property type="term" value="F:metal ion binding"/>
    <property type="evidence" value="ECO:0007669"/>
    <property type="project" value="UniProtKB-KW"/>
</dbReference>
<feature type="binding site" evidence="11">
    <location>
        <position position="117"/>
    </location>
    <ligand>
        <name>[4Fe-4S] cluster</name>
        <dbReference type="ChEBI" id="CHEBI:49883"/>
        <note>4Fe-4S-S-AdoMet</note>
    </ligand>
</feature>
<dbReference type="InterPro" id="IPR022447">
    <property type="entry name" value="Lys_aminomutase-rel"/>
</dbReference>
<evidence type="ECO:0000256" key="11">
    <source>
        <dbReference type="PIRSR" id="PIRSR004911-1"/>
    </source>
</evidence>